<feature type="transmembrane region" description="Helical" evidence="1">
    <location>
        <begin position="17"/>
        <end position="37"/>
    </location>
</feature>
<proteinExistence type="predicted"/>
<keyword evidence="1" id="KW-0472">Membrane</keyword>
<evidence type="ECO:0000313" key="3">
    <source>
        <dbReference type="Proteomes" id="UP000325780"/>
    </source>
</evidence>
<keyword evidence="1" id="KW-1133">Transmembrane helix</keyword>
<keyword evidence="1" id="KW-0812">Transmembrane</keyword>
<dbReference type="Proteomes" id="UP000325780">
    <property type="component" value="Unassembled WGS sequence"/>
</dbReference>
<sequence>MKHPIDLHFPPPSFTSFNTLCAVSPLIVTFLFLPPLLPISGLYPTRGLVCPVALCPNQP</sequence>
<evidence type="ECO:0000313" key="2">
    <source>
        <dbReference type="EMBL" id="KAE8145829.1"/>
    </source>
</evidence>
<accession>A0A5N6TIA1</accession>
<dbReference type="EMBL" id="ML742309">
    <property type="protein sequence ID" value="KAE8145829.1"/>
    <property type="molecule type" value="Genomic_DNA"/>
</dbReference>
<evidence type="ECO:0000256" key="1">
    <source>
        <dbReference type="SAM" id="Phobius"/>
    </source>
</evidence>
<gene>
    <name evidence="2" type="ORF">BDV25DRAFT_61152</name>
</gene>
<keyword evidence="3" id="KW-1185">Reference proteome</keyword>
<reference evidence="2 3" key="1">
    <citation type="submission" date="2019-04" db="EMBL/GenBank/DDBJ databases">
        <title>Friends and foes A comparative genomics study of 23 Aspergillus species from section Flavi.</title>
        <authorList>
            <consortium name="DOE Joint Genome Institute"/>
            <person name="Kjaerbolling I."/>
            <person name="Vesth T."/>
            <person name="Frisvad J.C."/>
            <person name="Nybo J.L."/>
            <person name="Theobald S."/>
            <person name="Kildgaard S."/>
            <person name="Isbrandt T."/>
            <person name="Kuo A."/>
            <person name="Sato A."/>
            <person name="Lyhne E.K."/>
            <person name="Kogle M.E."/>
            <person name="Wiebenga A."/>
            <person name="Kun R.S."/>
            <person name="Lubbers R.J."/>
            <person name="Makela M.R."/>
            <person name="Barry K."/>
            <person name="Chovatia M."/>
            <person name="Clum A."/>
            <person name="Daum C."/>
            <person name="Haridas S."/>
            <person name="He G."/>
            <person name="LaButti K."/>
            <person name="Lipzen A."/>
            <person name="Mondo S."/>
            <person name="Riley R."/>
            <person name="Salamov A."/>
            <person name="Simmons B.A."/>
            <person name="Magnuson J.K."/>
            <person name="Henrissat B."/>
            <person name="Mortensen U.H."/>
            <person name="Larsen T.O."/>
            <person name="Devries R.P."/>
            <person name="Grigoriev I.V."/>
            <person name="Machida M."/>
            <person name="Baker S.E."/>
            <person name="Andersen M.R."/>
        </authorList>
    </citation>
    <scope>NUCLEOTIDE SEQUENCE [LARGE SCALE GENOMIC DNA]</scope>
    <source>
        <strain evidence="2 3">IBT 18842</strain>
    </source>
</reference>
<protein>
    <submittedName>
        <fullName evidence="2">Uncharacterized protein</fullName>
    </submittedName>
</protein>
<name>A0A5N6TIA1_ASPAV</name>
<dbReference type="AlphaFoldDB" id="A0A5N6TIA1"/>
<organism evidence="2 3">
    <name type="scientific">Aspergillus avenaceus</name>
    <dbReference type="NCBI Taxonomy" id="36643"/>
    <lineage>
        <taxon>Eukaryota</taxon>
        <taxon>Fungi</taxon>
        <taxon>Dikarya</taxon>
        <taxon>Ascomycota</taxon>
        <taxon>Pezizomycotina</taxon>
        <taxon>Eurotiomycetes</taxon>
        <taxon>Eurotiomycetidae</taxon>
        <taxon>Eurotiales</taxon>
        <taxon>Aspergillaceae</taxon>
        <taxon>Aspergillus</taxon>
        <taxon>Aspergillus subgen. Circumdati</taxon>
    </lineage>
</organism>